<accession>A0A9W8I3K1</accession>
<dbReference type="Proteomes" id="UP001139887">
    <property type="component" value="Unassembled WGS sequence"/>
</dbReference>
<dbReference type="GO" id="GO:0034728">
    <property type="term" value="P:nucleosome organization"/>
    <property type="evidence" value="ECO:0007669"/>
    <property type="project" value="TreeGrafter"/>
</dbReference>
<dbReference type="Gene3D" id="1.10.10.650">
    <property type="entry name" value="RuvA domain 2-like"/>
    <property type="match status" value="1"/>
</dbReference>
<dbReference type="GO" id="GO:0140673">
    <property type="term" value="P:transcription elongation-coupled chromatin remodeling"/>
    <property type="evidence" value="ECO:0007669"/>
    <property type="project" value="InterPro"/>
</dbReference>
<feature type="compositionally biased region" description="Basic and acidic residues" evidence="1">
    <location>
        <begin position="154"/>
        <end position="165"/>
    </location>
</feature>
<dbReference type="InterPro" id="IPR017072">
    <property type="entry name" value="TF_Spt6"/>
</dbReference>
<keyword evidence="4" id="KW-0251">Elongation factor</keyword>
<feature type="region of interest" description="Disordered" evidence="1">
    <location>
        <begin position="136"/>
        <end position="172"/>
    </location>
</feature>
<dbReference type="InterPro" id="IPR023319">
    <property type="entry name" value="Tex-like_HTH_dom_sf"/>
</dbReference>
<feature type="compositionally biased region" description="Acidic residues" evidence="1">
    <location>
        <begin position="40"/>
        <end position="68"/>
    </location>
</feature>
<sequence length="452" mass="52590">MSDVSELNELGGLSPERDYGEYSEEEADSRDTGHHRYSSDEDEEDDEDDADMQNDGFVVDDDEQDEEEERRRRRREKRKKKRRLLEQEAERDMLDDEDLALVAENTYGEVKTPRLKRLKRGRTRRTIADDDELQAELDDLTGTGNGEAEIEDEFAARRSAQHEDDLGLFDNEVDELDQDDFRAARRAERMGRADTSTQYADDLDDEEPRMHPGAERTGAMASFLSEGLDAIDDDTWLELQEIFGTGEEYAFAMEPPLEQEAFGIKALEDVFEPAELEAKMMTQRDEEIRTTDIPERMQMRAASSDMLRPLSEEEIEEETTWVMRQLNVRLARQEAQREHRREKDGDIEEDVFRQADFTNEQFLAAVLSVLKLLSQDFFEVPFIAKHRREVFVTTESVDPGSSEEPPTHEWLTEDDMWELYDYDLQFRGFLAARRSVQNTVRRLCGEGTDSER</sequence>
<dbReference type="Pfam" id="PF14632">
    <property type="entry name" value="SPT6_acidic"/>
    <property type="match status" value="1"/>
</dbReference>
<dbReference type="Pfam" id="PF14641">
    <property type="entry name" value="HTH_44"/>
    <property type="match status" value="1"/>
</dbReference>
<protein>
    <submittedName>
        <fullName evidence="4">Transcription elongation factor spt6</fullName>
    </submittedName>
</protein>
<feature type="region of interest" description="Disordered" evidence="1">
    <location>
        <begin position="187"/>
        <end position="212"/>
    </location>
</feature>
<evidence type="ECO:0000259" key="3">
    <source>
        <dbReference type="Pfam" id="PF14641"/>
    </source>
</evidence>
<dbReference type="GO" id="GO:0003746">
    <property type="term" value="F:translation elongation factor activity"/>
    <property type="evidence" value="ECO:0007669"/>
    <property type="project" value="UniProtKB-KW"/>
</dbReference>
<dbReference type="GO" id="GO:0003677">
    <property type="term" value="F:DNA binding"/>
    <property type="evidence" value="ECO:0007669"/>
    <property type="project" value="InterPro"/>
</dbReference>
<evidence type="ECO:0000256" key="1">
    <source>
        <dbReference type="SAM" id="MobiDB-lite"/>
    </source>
</evidence>
<dbReference type="InterPro" id="IPR028088">
    <property type="entry name" value="Spt6_HTH_DNA-bd_dom"/>
</dbReference>
<feature type="compositionally biased region" description="Basic and acidic residues" evidence="1">
    <location>
        <begin position="29"/>
        <end position="39"/>
    </location>
</feature>
<dbReference type="GO" id="GO:0042393">
    <property type="term" value="F:histone binding"/>
    <property type="evidence" value="ECO:0007669"/>
    <property type="project" value="TreeGrafter"/>
</dbReference>
<dbReference type="InterPro" id="IPR028083">
    <property type="entry name" value="Spt6_acidic_N_dom"/>
</dbReference>
<feature type="region of interest" description="Disordered" evidence="1">
    <location>
        <begin position="1"/>
        <end position="96"/>
    </location>
</feature>
<evidence type="ECO:0000259" key="2">
    <source>
        <dbReference type="Pfam" id="PF14632"/>
    </source>
</evidence>
<dbReference type="EMBL" id="JANBUW010001090">
    <property type="protein sequence ID" value="KAJ2844402.1"/>
    <property type="molecule type" value="Genomic_DNA"/>
</dbReference>
<proteinExistence type="predicted"/>
<organism evidence="4 5">
    <name type="scientific">Coemansia brasiliensis</name>
    <dbReference type="NCBI Taxonomy" id="2650707"/>
    <lineage>
        <taxon>Eukaryota</taxon>
        <taxon>Fungi</taxon>
        <taxon>Fungi incertae sedis</taxon>
        <taxon>Zoopagomycota</taxon>
        <taxon>Kickxellomycotina</taxon>
        <taxon>Kickxellomycetes</taxon>
        <taxon>Kickxellales</taxon>
        <taxon>Kickxellaceae</taxon>
        <taxon>Coemansia</taxon>
    </lineage>
</organism>
<dbReference type="OrthoDB" id="995477at2759"/>
<feature type="domain" description="Spt6 acidic N-terminal" evidence="2">
    <location>
        <begin position="38"/>
        <end position="123"/>
    </location>
</feature>
<feature type="compositionally biased region" description="Basic residues" evidence="1">
    <location>
        <begin position="71"/>
        <end position="83"/>
    </location>
</feature>
<reference evidence="4" key="1">
    <citation type="submission" date="2022-07" db="EMBL/GenBank/DDBJ databases">
        <title>Phylogenomic reconstructions and comparative analyses of Kickxellomycotina fungi.</title>
        <authorList>
            <person name="Reynolds N.K."/>
            <person name="Stajich J.E."/>
            <person name="Barry K."/>
            <person name="Grigoriev I.V."/>
            <person name="Crous P."/>
            <person name="Smith M.E."/>
        </authorList>
    </citation>
    <scope>NUCLEOTIDE SEQUENCE</scope>
    <source>
        <strain evidence="4">NRRL 1566</strain>
    </source>
</reference>
<evidence type="ECO:0000313" key="5">
    <source>
        <dbReference type="Proteomes" id="UP001139887"/>
    </source>
</evidence>
<dbReference type="GO" id="GO:0031491">
    <property type="term" value="F:nucleosome binding"/>
    <property type="evidence" value="ECO:0007669"/>
    <property type="project" value="TreeGrafter"/>
</dbReference>
<keyword evidence="5" id="KW-1185">Reference proteome</keyword>
<name>A0A9W8I3K1_9FUNG</name>
<comment type="caution">
    <text evidence="4">The sequence shown here is derived from an EMBL/GenBank/DDBJ whole genome shotgun (WGS) entry which is preliminary data.</text>
</comment>
<dbReference type="PANTHER" id="PTHR10145:SF6">
    <property type="entry name" value="TRANSCRIPTION ELONGATION FACTOR SPT6"/>
    <property type="match status" value="1"/>
</dbReference>
<keyword evidence="4" id="KW-0648">Protein biosynthesis</keyword>
<dbReference type="AlphaFoldDB" id="A0A9W8I3K1"/>
<feature type="domain" description="Helix-turn-helix DNA-binding" evidence="3">
    <location>
        <begin position="309"/>
        <end position="443"/>
    </location>
</feature>
<dbReference type="PANTHER" id="PTHR10145">
    <property type="entry name" value="TRANSCRIPTION ELONGATION FACTOR SPT6"/>
    <property type="match status" value="1"/>
</dbReference>
<dbReference type="GO" id="GO:0008023">
    <property type="term" value="C:transcription elongation factor complex"/>
    <property type="evidence" value="ECO:0007669"/>
    <property type="project" value="TreeGrafter"/>
</dbReference>
<gene>
    <name evidence="4" type="primary">SPT6_2</name>
    <name evidence="4" type="ORF">IWW36_005203</name>
</gene>
<feature type="non-terminal residue" evidence="4">
    <location>
        <position position="452"/>
    </location>
</feature>
<evidence type="ECO:0000313" key="4">
    <source>
        <dbReference type="EMBL" id="KAJ2844402.1"/>
    </source>
</evidence>